<name>A0ABR7QV69_9GAMM</name>
<dbReference type="EMBL" id="JABURY010000004">
    <property type="protein sequence ID" value="MBC9129888.1"/>
    <property type="molecule type" value="Genomic_DNA"/>
</dbReference>
<organism evidence="1 2">
    <name type="scientific">Frischella japonica</name>
    <dbReference type="NCBI Taxonomy" id="2741544"/>
    <lineage>
        <taxon>Bacteria</taxon>
        <taxon>Pseudomonadati</taxon>
        <taxon>Pseudomonadota</taxon>
        <taxon>Gammaproteobacteria</taxon>
        <taxon>Orbales</taxon>
        <taxon>Orbaceae</taxon>
        <taxon>Frischella</taxon>
    </lineage>
</organism>
<protein>
    <recommendedName>
        <fullName evidence="3">AsmA family protein</fullName>
    </recommendedName>
</protein>
<proteinExistence type="predicted"/>
<comment type="caution">
    <text evidence="1">The sequence shown here is derived from an EMBL/GenBank/DDBJ whole genome shotgun (WGS) entry which is preliminary data.</text>
</comment>
<evidence type="ECO:0000313" key="2">
    <source>
        <dbReference type="Proteomes" id="UP000651208"/>
    </source>
</evidence>
<dbReference type="RefSeq" id="WP_187754344.1">
    <property type="nucleotide sequence ID" value="NZ_JABURY010000004.1"/>
</dbReference>
<gene>
    <name evidence="1" type="ORF">FcAc13_01035</name>
</gene>
<evidence type="ECO:0008006" key="3">
    <source>
        <dbReference type="Google" id="ProtNLM"/>
    </source>
</evidence>
<accession>A0ABR7QV69</accession>
<reference evidence="1 2" key="1">
    <citation type="submission" date="2020-06" db="EMBL/GenBank/DDBJ databases">
        <title>Frischella cerana isolated from Apis cerana gut homogenate.</title>
        <authorList>
            <person name="Wolter L.A."/>
            <person name="Suenami S."/>
            <person name="Miyazaki R."/>
        </authorList>
    </citation>
    <scope>NUCLEOTIDE SEQUENCE [LARGE SCALE GENOMIC DNA]</scope>
    <source>
        <strain evidence="1 2">Ac13</strain>
    </source>
</reference>
<evidence type="ECO:0000313" key="1">
    <source>
        <dbReference type="EMBL" id="MBC9129888.1"/>
    </source>
</evidence>
<keyword evidence="2" id="KW-1185">Reference proteome</keyword>
<dbReference type="Proteomes" id="UP000651208">
    <property type="component" value="Unassembled WGS sequence"/>
</dbReference>
<sequence>MFNRIKFFSFIALLWFGIILPYFFLQTTWGAKYAGQILSHLIPDYEFSIGKVSHSITHPYEITFENIRIQSKTQANNFDAEKLIVGLNTNDLFQYHTFNYLFIENGDIHISSNIQDDFDAQILSLKNVSINYENATENTNINLTNIYGGVEPWNSQLLNKDINSRFNFTVEKASYNNWHLDSLIIQGNQTDRQLNFINFGGNIAQSAIIGKASILADHSLLIDQLKINKFNYQDNFDNQLAKYLTNIPKITIKKLSILNSSLKLPDVTIEKGNLEITHLNYNQGWQIDKSDLTFNAESLILYDQQFDNPLLQWHSNDNQLTIEKAIAIWNKGNFTFSGNIQNKILNVNSLIASGIHYELPNNWYNSLTKVNGFNELFTHIKIKQFTLMPSLIISTDPFLPFQFNAFETFGKNVEILSNANTLKLTGTVSIKAENGILNRVKLEKPDLILNFKPICTDLTFSSLVESGFLEGKGCLTTKEVQSFTINAHGINSKILSAWHMVRNPLESEKFTTELNGTLYPLNLDGVLIIDNDRYIISKNIMLDH</sequence>